<dbReference type="PANTHER" id="PTHR47968">
    <property type="entry name" value="CENTROMERE PROTEIN E"/>
    <property type="match status" value="1"/>
</dbReference>
<dbReference type="GO" id="GO:0003777">
    <property type="term" value="F:microtubule motor activity"/>
    <property type="evidence" value="ECO:0007669"/>
    <property type="project" value="InterPro"/>
</dbReference>
<dbReference type="InterPro" id="IPR036961">
    <property type="entry name" value="Kinesin_motor_dom_sf"/>
</dbReference>
<keyword evidence="4" id="KW-1185">Reference proteome</keyword>
<dbReference type="InterPro" id="IPR027417">
    <property type="entry name" value="P-loop_NTPase"/>
</dbReference>
<comment type="caution">
    <text evidence="3">The sequence shown here is derived from an EMBL/GenBank/DDBJ whole genome shotgun (WGS) entry which is preliminary data.</text>
</comment>
<dbReference type="SUPFAM" id="SSF52540">
    <property type="entry name" value="P-loop containing nucleoside triphosphate hydrolases"/>
    <property type="match status" value="1"/>
</dbReference>
<dbReference type="AlphaFoldDB" id="A0A2G2YWE0"/>
<reference evidence="3 4" key="1">
    <citation type="journal article" date="2014" name="Nat. Genet.">
        <title>Genome sequence of the hot pepper provides insights into the evolution of pungency in Capsicum species.</title>
        <authorList>
            <person name="Kim S."/>
            <person name="Park M."/>
            <person name="Yeom S.I."/>
            <person name="Kim Y.M."/>
            <person name="Lee J.M."/>
            <person name="Lee H.A."/>
            <person name="Seo E."/>
            <person name="Choi J."/>
            <person name="Cheong K."/>
            <person name="Kim K.T."/>
            <person name="Jung K."/>
            <person name="Lee G.W."/>
            <person name="Oh S.K."/>
            <person name="Bae C."/>
            <person name="Kim S.B."/>
            <person name="Lee H.Y."/>
            <person name="Kim S.Y."/>
            <person name="Kim M.S."/>
            <person name="Kang B.C."/>
            <person name="Jo Y.D."/>
            <person name="Yang H.B."/>
            <person name="Jeong H.J."/>
            <person name="Kang W.H."/>
            <person name="Kwon J.K."/>
            <person name="Shin C."/>
            <person name="Lim J.Y."/>
            <person name="Park J.H."/>
            <person name="Huh J.H."/>
            <person name="Kim J.S."/>
            <person name="Kim B.D."/>
            <person name="Cohen O."/>
            <person name="Paran I."/>
            <person name="Suh M.C."/>
            <person name="Lee S.B."/>
            <person name="Kim Y.K."/>
            <person name="Shin Y."/>
            <person name="Noh S.J."/>
            <person name="Park J."/>
            <person name="Seo Y.S."/>
            <person name="Kwon S.Y."/>
            <person name="Kim H.A."/>
            <person name="Park J.M."/>
            <person name="Kim H.J."/>
            <person name="Choi S.B."/>
            <person name="Bosland P.W."/>
            <person name="Reeves G."/>
            <person name="Jo S.H."/>
            <person name="Lee B.W."/>
            <person name="Cho H.T."/>
            <person name="Choi H.S."/>
            <person name="Lee M.S."/>
            <person name="Yu Y."/>
            <person name="Do Choi Y."/>
            <person name="Park B.S."/>
            <person name="van Deynze A."/>
            <person name="Ashrafi H."/>
            <person name="Hill T."/>
            <person name="Kim W.T."/>
            <person name="Pai H.S."/>
            <person name="Ahn H.K."/>
            <person name="Yeam I."/>
            <person name="Giovannoni J.J."/>
            <person name="Rose J.K."/>
            <person name="Sorensen I."/>
            <person name="Lee S.J."/>
            <person name="Kim R.W."/>
            <person name="Choi I.Y."/>
            <person name="Choi B.S."/>
            <person name="Lim J.S."/>
            <person name="Lee Y.H."/>
            <person name="Choi D."/>
        </authorList>
    </citation>
    <scope>NUCLEOTIDE SEQUENCE [LARGE SCALE GENOMIC DNA]</scope>
    <source>
        <strain evidence="4">cv. CM334</strain>
    </source>
</reference>
<protein>
    <recommendedName>
        <fullName evidence="2">Kinesin motor domain-containing protein</fullName>
    </recommendedName>
</protein>
<dbReference type="InterPro" id="IPR027640">
    <property type="entry name" value="Kinesin-like_fam"/>
</dbReference>
<dbReference type="GO" id="GO:0008017">
    <property type="term" value="F:microtubule binding"/>
    <property type="evidence" value="ECO:0007669"/>
    <property type="project" value="InterPro"/>
</dbReference>
<keyword evidence="1" id="KW-0505">Motor protein</keyword>
<dbReference type="GO" id="GO:0007018">
    <property type="term" value="P:microtubule-based movement"/>
    <property type="evidence" value="ECO:0007669"/>
    <property type="project" value="InterPro"/>
</dbReference>
<dbReference type="Pfam" id="PF00225">
    <property type="entry name" value="Kinesin"/>
    <property type="match status" value="1"/>
</dbReference>
<evidence type="ECO:0000256" key="1">
    <source>
        <dbReference type="ARBA" id="ARBA00023175"/>
    </source>
</evidence>
<gene>
    <name evidence="3" type="ORF">T459_21364</name>
</gene>
<evidence type="ECO:0000313" key="3">
    <source>
        <dbReference type="EMBL" id="PHT74087.1"/>
    </source>
</evidence>
<evidence type="ECO:0000313" key="4">
    <source>
        <dbReference type="Proteomes" id="UP000222542"/>
    </source>
</evidence>
<feature type="domain" description="Kinesin motor" evidence="2">
    <location>
        <begin position="100"/>
        <end position="172"/>
    </location>
</feature>
<dbReference type="Gene3D" id="3.40.850.10">
    <property type="entry name" value="Kinesin motor domain"/>
    <property type="match status" value="1"/>
</dbReference>
<dbReference type="GO" id="GO:0005524">
    <property type="term" value="F:ATP binding"/>
    <property type="evidence" value="ECO:0007669"/>
    <property type="project" value="InterPro"/>
</dbReference>
<organism evidence="3 4">
    <name type="scientific">Capsicum annuum</name>
    <name type="common">Capsicum pepper</name>
    <dbReference type="NCBI Taxonomy" id="4072"/>
    <lineage>
        <taxon>Eukaryota</taxon>
        <taxon>Viridiplantae</taxon>
        <taxon>Streptophyta</taxon>
        <taxon>Embryophyta</taxon>
        <taxon>Tracheophyta</taxon>
        <taxon>Spermatophyta</taxon>
        <taxon>Magnoliopsida</taxon>
        <taxon>eudicotyledons</taxon>
        <taxon>Gunneridae</taxon>
        <taxon>Pentapetalae</taxon>
        <taxon>asterids</taxon>
        <taxon>lamiids</taxon>
        <taxon>Solanales</taxon>
        <taxon>Solanaceae</taxon>
        <taxon>Solanoideae</taxon>
        <taxon>Capsiceae</taxon>
        <taxon>Capsicum</taxon>
    </lineage>
</organism>
<accession>A0A2G2YWE0</accession>
<evidence type="ECO:0000259" key="2">
    <source>
        <dbReference type="Pfam" id="PF00225"/>
    </source>
</evidence>
<dbReference type="InterPro" id="IPR001752">
    <property type="entry name" value="Kinesin_motor_dom"/>
</dbReference>
<reference evidence="3 4" key="2">
    <citation type="journal article" date="2017" name="Genome Biol.">
        <title>New reference genome sequences of hot pepper reveal the massive evolution of plant disease-resistance genes by retroduplication.</title>
        <authorList>
            <person name="Kim S."/>
            <person name="Park J."/>
            <person name="Yeom S.I."/>
            <person name="Kim Y.M."/>
            <person name="Seo E."/>
            <person name="Kim K.T."/>
            <person name="Kim M.S."/>
            <person name="Lee J.M."/>
            <person name="Cheong K."/>
            <person name="Shin H.S."/>
            <person name="Kim S.B."/>
            <person name="Han K."/>
            <person name="Lee J."/>
            <person name="Park M."/>
            <person name="Lee H.A."/>
            <person name="Lee H.Y."/>
            <person name="Lee Y."/>
            <person name="Oh S."/>
            <person name="Lee J.H."/>
            <person name="Choi E."/>
            <person name="Choi E."/>
            <person name="Lee S.E."/>
            <person name="Jeon J."/>
            <person name="Kim H."/>
            <person name="Choi G."/>
            <person name="Song H."/>
            <person name="Lee J."/>
            <person name="Lee S.C."/>
            <person name="Kwon J.K."/>
            <person name="Lee H.Y."/>
            <person name="Koo N."/>
            <person name="Hong Y."/>
            <person name="Kim R.W."/>
            <person name="Kang W.H."/>
            <person name="Huh J.H."/>
            <person name="Kang B.C."/>
            <person name="Yang T.J."/>
            <person name="Lee Y.H."/>
            <person name="Bennetzen J.L."/>
            <person name="Choi D."/>
        </authorList>
    </citation>
    <scope>NUCLEOTIDE SEQUENCE [LARGE SCALE GENOMIC DNA]</scope>
    <source>
        <strain evidence="4">cv. CM334</strain>
    </source>
</reference>
<dbReference type="PANTHER" id="PTHR47968:SF54">
    <property type="entry name" value="KINESIN-LIKE PROTEIN NACK2"/>
    <property type="match status" value="1"/>
</dbReference>
<dbReference type="STRING" id="4072.A0A2G2YWE0"/>
<dbReference type="Gramene" id="PHT74087">
    <property type="protein sequence ID" value="PHT74087"/>
    <property type="gene ID" value="T459_21364"/>
</dbReference>
<name>A0A2G2YWE0_CAPAN</name>
<proteinExistence type="predicted"/>
<dbReference type="EMBL" id="AYRZ02000008">
    <property type="protein sequence ID" value="PHT74087.1"/>
    <property type="molecule type" value="Genomic_DNA"/>
</dbReference>
<sequence length="273" mass="31253">MILLLQITYQDKATQTEIVEEDTLEKILNTLTTLSMKVDSMGNEIEKLKTNEDKLKSIATNQLTQQCAELCRSEDIKNPELEGDVGTLHKTHNIYQSTSAASIFAFGQISSGKMYTMSGITEYTLIDIYDHISRNEDRQFKLKFSAMEIDNDVVRDLLTPDDTPLRLLDDPELNFMAALVPPPDYRKAEYKEDRVLVDLKVPLHQSMSSVMTCLVEKRFGNKFSDNHWALRAFTEKLVALGGFSVPRLGFRLLQDKLRFSYENERKSLRSVLI</sequence>
<dbReference type="Proteomes" id="UP000222542">
    <property type="component" value="Unassembled WGS sequence"/>
</dbReference>